<evidence type="ECO:0000256" key="3">
    <source>
        <dbReference type="ARBA" id="ARBA00022448"/>
    </source>
</evidence>
<evidence type="ECO:0000256" key="9">
    <source>
        <dbReference type="ARBA" id="ARBA00023136"/>
    </source>
</evidence>
<comment type="similarity">
    <text evidence="2 10">Belongs to the SecG family.</text>
</comment>
<dbReference type="GO" id="GO:0009306">
    <property type="term" value="P:protein secretion"/>
    <property type="evidence" value="ECO:0007669"/>
    <property type="project" value="UniProtKB-UniRule"/>
</dbReference>
<evidence type="ECO:0000256" key="10">
    <source>
        <dbReference type="RuleBase" id="RU365087"/>
    </source>
</evidence>
<dbReference type="GO" id="GO:0065002">
    <property type="term" value="P:intracellular protein transmembrane transport"/>
    <property type="evidence" value="ECO:0007669"/>
    <property type="project" value="TreeGrafter"/>
</dbReference>
<keyword evidence="4 10" id="KW-1003">Cell membrane</keyword>
<dbReference type="GO" id="GO:0005886">
    <property type="term" value="C:plasma membrane"/>
    <property type="evidence" value="ECO:0007669"/>
    <property type="project" value="UniProtKB-SubCell"/>
</dbReference>
<keyword evidence="3 10" id="KW-0813">Transport</keyword>
<feature type="transmembrane region" description="Helical" evidence="10">
    <location>
        <begin position="50"/>
        <end position="72"/>
    </location>
</feature>
<keyword evidence="7 10" id="KW-1133">Transmembrane helix</keyword>
<dbReference type="PRINTS" id="PR01651">
    <property type="entry name" value="SECGEXPORT"/>
</dbReference>
<dbReference type="Pfam" id="PF03840">
    <property type="entry name" value="SecG"/>
    <property type="match status" value="1"/>
</dbReference>
<dbReference type="PANTHER" id="PTHR34182">
    <property type="entry name" value="PROTEIN-EXPORT MEMBRANE PROTEIN SECG"/>
    <property type="match status" value="1"/>
</dbReference>
<evidence type="ECO:0000256" key="1">
    <source>
        <dbReference type="ARBA" id="ARBA00004651"/>
    </source>
</evidence>
<dbReference type="Proteomes" id="UP000228568">
    <property type="component" value="Unassembled WGS sequence"/>
</dbReference>
<evidence type="ECO:0000313" key="11">
    <source>
        <dbReference type="EMBL" id="PIZ94649.1"/>
    </source>
</evidence>
<keyword evidence="8 10" id="KW-0811">Translocation</keyword>
<sequence length="73" mass="7608">MVQILTIMEMVLGVLLIVSVLLQQKGAGLGAAFGGSGGGVQSTRRGSDLFLYRITILASLLFFGIALALVVIE</sequence>
<protein>
    <recommendedName>
        <fullName evidence="10">Protein-export membrane protein SecG</fullName>
    </recommendedName>
</protein>
<evidence type="ECO:0000256" key="2">
    <source>
        <dbReference type="ARBA" id="ARBA00008445"/>
    </source>
</evidence>
<keyword evidence="9 10" id="KW-0472">Membrane</keyword>
<name>A0A2M7V7E8_9BACT</name>
<evidence type="ECO:0000313" key="12">
    <source>
        <dbReference type="Proteomes" id="UP000228568"/>
    </source>
</evidence>
<comment type="caution">
    <text evidence="10">Lacks conserved residue(s) required for the propagation of feature annotation.</text>
</comment>
<dbReference type="InterPro" id="IPR004692">
    <property type="entry name" value="SecG"/>
</dbReference>
<dbReference type="NCBIfam" id="TIGR00810">
    <property type="entry name" value="secG"/>
    <property type="match status" value="1"/>
</dbReference>
<dbReference type="GO" id="GO:0043952">
    <property type="term" value="P:protein transport by the Sec complex"/>
    <property type="evidence" value="ECO:0007669"/>
    <property type="project" value="TreeGrafter"/>
</dbReference>
<comment type="caution">
    <text evidence="11">The sequence shown here is derived from an EMBL/GenBank/DDBJ whole genome shotgun (WGS) entry which is preliminary data.</text>
</comment>
<dbReference type="EMBL" id="PFPK01000036">
    <property type="protein sequence ID" value="PIZ94649.1"/>
    <property type="molecule type" value="Genomic_DNA"/>
</dbReference>
<proteinExistence type="inferred from homology"/>
<comment type="subcellular location">
    <subcellularLocation>
        <location evidence="1 10">Cell membrane</location>
        <topology evidence="1 10">Multi-pass membrane protein</topology>
    </subcellularLocation>
</comment>
<evidence type="ECO:0000256" key="5">
    <source>
        <dbReference type="ARBA" id="ARBA00022692"/>
    </source>
</evidence>
<evidence type="ECO:0000256" key="6">
    <source>
        <dbReference type="ARBA" id="ARBA00022927"/>
    </source>
</evidence>
<organism evidence="11 12">
    <name type="scientific">Candidatus Magasanikbacteria bacterium CG_4_10_14_0_2_um_filter_37_12</name>
    <dbReference type="NCBI Taxonomy" id="1974637"/>
    <lineage>
        <taxon>Bacteria</taxon>
        <taxon>Candidatus Magasanikiibacteriota</taxon>
    </lineage>
</organism>
<keyword evidence="6 10" id="KW-0653">Protein transport</keyword>
<dbReference type="GO" id="GO:0015450">
    <property type="term" value="F:protein-transporting ATPase activity"/>
    <property type="evidence" value="ECO:0007669"/>
    <property type="project" value="UniProtKB-UniRule"/>
</dbReference>
<evidence type="ECO:0000256" key="8">
    <source>
        <dbReference type="ARBA" id="ARBA00023010"/>
    </source>
</evidence>
<keyword evidence="5 10" id="KW-0812">Transmembrane</keyword>
<accession>A0A2M7V7E8</accession>
<dbReference type="PANTHER" id="PTHR34182:SF1">
    <property type="entry name" value="PROTEIN-EXPORT MEMBRANE PROTEIN SECG"/>
    <property type="match status" value="1"/>
</dbReference>
<reference evidence="12" key="1">
    <citation type="submission" date="2017-09" db="EMBL/GenBank/DDBJ databases">
        <title>Depth-based differentiation of microbial function through sediment-hosted aquifers and enrichment of novel symbionts in the deep terrestrial subsurface.</title>
        <authorList>
            <person name="Probst A.J."/>
            <person name="Ladd B."/>
            <person name="Jarett J.K."/>
            <person name="Geller-Mcgrath D.E."/>
            <person name="Sieber C.M.K."/>
            <person name="Emerson J.B."/>
            <person name="Anantharaman K."/>
            <person name="Thomas B.C."/>
            <person name="Malmstrom R."/>
            <person name="Stieglmeier M."/>
            <person name="Klingl A."/>
            <person name="Woyke T."/>
            <person name="Ryan C.M."/>
            <person name="Banfield J.F."/>
        </authorList>
    </citation>
    <scope>NUCLEOTIDE SEQUENCE [LARGE SCALE GENOMIC DNA]</scope>
</reference>
<evidence type="ECO:0000256" key="7">
    <source>
        <dbReference type="ARBA" id="ARBA00022989"/>
    </source>
</evidence>
<comment type="function">
    <text evidence="10">Involved in protein export. Participates in an early event of protein translocation.</text>
</comment>
<evidence type="ECO:0000256" key="4">
    <source>
        <dbReference type="ARBA" id="ARBA00022475"/>
    </source>
</evidence>
<gene>
    <name evidence="11" type="primary">secG</name>
    <name evidence="11" type="ORF">COX81_02915</name>
</gene>
<dbReference type="AlphaFoldDB" id="A0A2M7V7E8"/>